<dbReference type="SUPFAM" id="SSF55031">
    <property type="entry name" value="Bacterial exopeptidase dimerisation domain"/>
    <property type="match status" value="1"/>
</dbReference>
<dbReference type="Gene3D" id="1.10.150.900">
    <property type="match status" value="1"/>
</dbReference>
<comment type="similarity">
    <text evidence="2">Belongs to the peptidase M20A family.</text>
</comment>
<dbReference type="InterPro" id="IPR050072">
    <property type="entry name" value="Peptidase_M20A"/>
</dbReference>
<keyword evidence="5" id="KW-0862">Zinc</keyword>
<dbReference type="Proteomes" id="UP001151081">
    <property type="component" value="Unassembled WGS sequence"/>
</dbReference>
<dbReference type="GO" id="GO:0016787">
    <property type="term" value="F:hydrolase activity"/>
    <property type="evidence" value="ECO:0007669"/>
    <property type="project" value="UniProtKB-KW"/>
</dbReference>
<dbReference type="PANTHER" id="PTHR43808">
    <property type="entry name" value="ACETYLORNITHINE DEACETYLASE"/>
    <property type="match status" value="1"/>
</dbReference>
<dbReference type="GO" id="GO:0046872">
    <property type="term" value="F:metal ion binding"/>
    <property type="evidence" value="ECO:0007669"/>
    <property type="project" value="UniProtKB-KW"/>
</dbReference>
<dbReference type="SUPFAM" id="SSF53187">
    <property type="entry name" value="Zn-dependent exopeptidases"/>
    <property type="match status" value="1"/>
</dbReference>
<evidence type="ECO:0000256" key="4">
    <source>
        <dbReference type="ARBA" id="ARBA00022801"/>
    </source>
</evidence>
<evidence type="ECO:0000259" key="6">
    <source>
        <dbReference type="Pfam" id="PF07687"/>
    </source>
</evidence>
<keyword evidence="8" id="KW-1185">Reference proteome</keyword>
<sequence>MTSVSTQDPSPHMPDREIGEHAFRLCQTLLRIDTTNPPGRERAAAEVVAGELAAAGLDPITLESAPERTNVVARLRGTGELPPILLTAHLDVVEAEASAWKHPPFSGVVADGCLWGRGAIDMKNMAAMSVAILARLAREKPRLRRDVIFAAVADEEAGCDHGSRFLVENHADLVRAEYAIGESGGYTLHLGKATFYPIQVAEKGICWVRARVRGEPGHGSMPREDSAVVKLANAIARLGEKPLPVHVTPYIRDFVDGLASKQPAPLRSLLRRLLHPAIAPHVLRALPDRSMARSFGAMLSNTASPTILRAGAKVNVIPGFAEAEIDGRTLPGQTEADFLRELGAVLGPEVSLEVIRSAPATAIDSVDSPLFDAMRAAILDREPGATVVPYMIPGFTDAQYFTRLGAKWYGFSPVKMPKGLRFAELFHGHDERIPVDGLKWGTEVLFDVVRRFCQ</sequence>
<reference evidence="7 8" key="1">
    <citation type="submission" date="2021-04" db="EMBL/GenBank/DDBJ databases">
        <title>Genome analysis of Polyangium sp.</title>
        <authorList>
            <person name="Li Y."/>
            <person name="Wang J."/>
        </authorList>
    </citation>
    <scope>NUCLEOTIDE SEQUENCE [LARGE SCALE GENOMIC DNA]</scope>
    <source>
        <strain evidence="7 8">SDU14</strain>
    </source>
</reference>
<dbReference type="Pfam" id="PF01546">
    <property type="entry name" value="Peptidase_M20"/>
    <property type="match status" value="1"/>
</dbReference>
<organism evidence="7 8">
    <name type="scientific">Polyangium jinanense</name>
    <dbReference type="NCBI Taxonomy" id="2829994"/>
    <lineage>
        <taxon>Bacteria</taxon>
        <taxon>Pseudomonadati</taxon>
        <taxon>Myxococcota</taxon>
        <taxon>Polyangia</taxon>
        <taxon>Polyangiales</taxon>
        <taxon>Polyangiaceae</taxon>
        <taxon>Polyangium</taxon>
    </lineage>
</organism>
<evidence type="ECO:0000256" key="1">
    <source>
        <dbReference type="ARBA" id="ARBA00001947"/>
    </source>
</evidence>
<dbReference type="PROSITE" id="PS00759">
    <property type="entry name" value="ARGE_DAPE_CPG2_2"/>
    <property type="match status" value="1"/>
</dbReference>
<dbReference type="Pfam" id="PF07687">
    <property type="entry name" value="M20_dimer"/>
    <property type="match status" value="1"/>
</dbReference>
<evidence type="ECO:0000256" key="5">
    <source>
        <dbReference type="ARBA" id="ARBA00022833"/>
    </source>
</evidence>
<dbReference type="InterPro" id="IPR002933">
    <property type="entry name" value="Peptidase_M20"/>
</dbReference>
<dbReference type="RefSeq" id="WP_272422588.1">
    <property type="nucleotide sequence ID" value="NZ_JAGTJJ010000009.1"/>
</dbReference>
<keyword evidence="3" id="KW-0479">Metal-binding</keyword>
<keyword evidence="4" id="KW-0378">Hydrolase</keyword>
<feature type="domain" description="Peptidase M20 dimerisation" evidence="6">
    <location>
        <begin position="200"/>
        <end position="347"/>
    </location>
</feature>
<comment type="cofactor">
    <cofactor evidence="1">
        <name>Zn(2+)</name>
        <dbReference type="ChEBI" id="CHEBI:29105"/>
    </cofactor>
</comment>
<dbReference type="NCBIfam" id="NF005913">
    <property type="entry name" value="PRK07906.1"/>
    <property type="match status" value="1"/>
</dbReference>
<evidence type="ECO:0000256" key="2">
    <source>
        <dbReference type="ARBA" id="ARBA00006247"/>
    </source>
</evidence>
<evidence type="ECO:0000256" key="3">
    <source>
        <dbReference type="ARBA" id="ARBA00022723"/>
    </source>
</evidence>
<dbReference type="InterPro" id="IPR011650">
    <property type="entry name" value="Peptidase_M20_dimer"/>
</dbReference>
<proteinExistence type="inferred from homology"/>
<evidence type="ECO:0000313" key="8">
    <source>
        <dbReference type="Proteomes" id="UP001151081"/>
    </source>
</evidence>
<dbReference type="PANTHER" id="PTHR43808:SF8">
    <property type="entry name" value="PEPTIDASE M20 DIMERISATION DOMAIN-CONTAINING PROTEIN"/>
    <property type="match status" value="1"/>
</dbReference>
<evidence type="ECO:0000313" key="7">
    <source>
        <dbReference type="EMBL" id="MDC3982720.1"/>
    </source>
</evidence>
<dbReference type="InterPro" id="IPR001261">
    <property type="entry name" value="ArgE/DapE_CS"/>
</dbReference>
<dbReference type="InterPro" id="IPR036264">
    <property type="entry name" value="Bact_exopeptidase_dim_dom"/>
</dbReference>
<dbReference type="Gene3D" id="3.40.630.10">
    <property type="entry name" value="Zn peptidases"/>
    <property type="match status" value="1"/>
</dbReference>
<dbReference type="FunFam" id="1.10.150.900:FF:000002">
    <property type="entry name" value="M20/M25/M40 family peptidase"/>
    <property type="match status" value="1"/>
</dbReference>
<comment type="caution">
    <text evidence="7">The sequence shown here is derived from an EMBL/GenBank/DDBJ whole genome shotgun (WGS) entry which is preliminary data.</text>
</comment>
<dbReference type="Gene3D" id="3.30.70.360">
    <property type="match status" value="1"/>
</dbReference>
<gene>
    <name evidence="7" type="ORF">KEG57_19545</name>
</gene>
<accession>A0A9X3X4Q5</accession>
<dbReference type="AlphaFoldDB" id="A0A9X3X4Q5"/>
<protein>
    <submittedName>
        <fullName evidence="7">M20/M25/M40 family metallo-hydrolase</fullName>
    </submittedName>
</protein>
<dbReference type="EMBL" id="JAGTJJ010000009">
    <property type="protein sequence ID" value="MDC3982720.1"/>
    <property type="molecule type" value="Genomic_DNA"/>
</dbReference>
<dbReference type="PROSITE" id="PS00758">
    <property type="entry name" value="ARGE_DAPE_CPG2_1"/>
    <property type="match status" value="1"/>
</dbReference>
<name>A0A9X3X4Q5_9BACT</name>